<dbReference type="Pfam" id="PF04308">
    <property type="entry name" value="RNaseH_like"/>
    <property type="match status" value="1"/>
</dbReference>
<name>I0BT93_9BACL</name>
<dbReference type="PANTHER" id="PTHR39961:SF1">
    <property type="entry name" value="DUF458 DOMAIN-CONTAINING PROTEIN"/>
    <property type="match status" value="1"/>
</dbReference>
<protein>
    <submittedName>
        <fullName evidence="1">Uncharacterized protein</fullName>
    </submittedName>
</protein>
<dbReference type="PATRIC" id="fig|997761.3.peg.6768"/>
<organism evidence="1 2">
    <name type="scientific">Paenibacillus mucilaginosus K02</name>
    <dbReference type="NCBI Taxonomy" id="997761"/>
    <lineage>
        <taxon>Bacteria</taxon>
        <taxon>Bacillati</taxon>
        <taxon>Bacillota</taxon>
        <taxon>Bacilli</taxon>
        <taxon>Bacillales</taxon>
        <taxon>Paenibacillaceae</taxon>
        <taxon>Paenibacillus</taxon>
    </lineage>
</organism>
<accession>I0BT93</accession>
<dbReference type="Proteomes" id="UP000007392">
    <property type="component" value="Chromosome"/>
</dbReference>
<reference evidence="1 2" key="1">
    <citation type="submission" date="2013-06" db="EMBL/GenBank/DDBJ databases">
        <title>Complete genome sequence of Paenibacillus mucilaginosus K02.</title>
        <authorList>
            <person name="Xiao B."/>
            <person name="Sun L."/>
            <person name="Xiao L."/>
            <person name="Lian B."/>
        </authorList>
    </citation>
    <scope>NUCLEOTIDE SEQUENCE [LARGE SCALE GENOMIC DNA]</scope>
    <source>
        <strain evidence="1 2">K02</strain>
    </source>
</reference>
<dbReference type="HOGENOM" id="CLU_128607_0_0_9"/>
<dbReference type="AlphaFoldDB" id="I0BT93"/>
<sequence length="185" mass="20809">MTPELRFHNLTERRLTPADVLDRMQRFAMQDPRAAYDLVIGSDSQVHRGHTKLVTGIILHRLGRGAWACCRTVVLPRELTSVKEKLSLETSLSQEAAWCLEELQAIETLEDLLLPYVYQGAALRTFIDIDAGTHPSKNKTSLYLQEMVERVRAMGTYAVRVKPESYGASAYANRYTKSPARSALG</sequence>
<evidence type="ECO:0000313" key="1">
    <source>
        <dbReference type="EMBL" id="AFH65590.1"/>
    </source>
</evidence>
<dbReference type="PANTHER" id="PTHR39961">
    <property type="entry name" value="HYPOTHETICAL CYTOSOLIC PROTEIN"/>
    <property type="match status" value="1"/>
</dbReference>
<dbReference type="InterPro" id="IPR007405">
    <property type="entry name" value="Phage_KVP40_Orf299"/>
</dbReference>
<gene>
    <name evidence="1" type="ORF">B2K_33660</name>
</gene>
<dbReference type="KEGG" id="pmw:B2K_33660"/>
<proteinExistence type="predicted"/>
<evidence type="ECO:0000313" key="2">
    <source>
        <dbReference type="Proteomes" id="UP000007392"/>
    </source>
</evidence>
<dbReference type="EMBL" id="CP003422">
    <property type="protein sequence ID" value="AFH65590.1"/>
    <property type="molecule type" value="Genomic_DNA"/>
</dbReference>